<evidence type="ECO:0000259" key="4">
    <source>
        <dbReference type="Pfam" id="PF00120"/>
    </source>
</evidence>
<dbReference type="InterPro" id="IPR014746">
    <property type="entry name" value="Gln_synth/guanido_kin_cat_dom"/>
</dbReference>
<dbReference type="SUPFAM" id="SSF55931">
    <property type="entry name" value="Glutamine synthetase/guanido kinase"/>
    <property type="match status" value="1"/>
</dbReference>
<dbReference type="EMBL" id="CM018034">
    <property type="protein sequence ID" value="KAA8543029.1"/>
    <property type="molecule type" value="Genomic_DNA"/>
</dbReference>
<dbReference type="GO" id="GO:0004356">
    <property type="term" value="F:glutamine synthetase activity"/>
    <property type="evidence" value="ECO:0007669"/>
    <property type="project" value="InterPro"/>
</dbReference>
<sequence length="136" mass="14839">MFLGSNEVVSDQRRQLRRLSSSPRPHLKQTPLRTACPARVPDGFVSNFEIKSFDPCANAYLGLASIIAAGIDSLYRHLSLPEPIGGDGAICYAKHVVSCLEPLFRVVKLAFGTLRTDFCCFKDGADIAVLLSTLQV</sequence>
<comment type="similarity">
    <text evidence="2">Belongs to the glutamine synthetase family.</text>
</comment>
<proteinExistence type="inferred from homology"/>
<dbReference type="AlphaFoldDB" id="A0A5J5BJQ4"/>
<accession>A0A5J5BJQ4</accession>
<dbReference type="OrthoDB" id="77835at2759"/>
<name>A0A5J5BJQ4_9ASTE</name>
<protein>
    <recommendedName>
        <fullName evidence="4">GS catalytic domain-containing protein</fullName>
    </recommendedName>
</protein>
<keyword evidence="1" id="KW-0436">Ligase</keyword>
<dbReference type="PANTHER" id="PTHR43785:SF2">
    <property type="entry name" value="TYPE-1 GLUTAMINE SYNTHETASE 1"/>
    <property type="match status" value="1"/>
</dbReference>
<evidence type="ECO:0000313" key="6">
    <source>
        <dbReference type="Proteomes" id="UP000325577"/>
    </source>
</evidence>
<dbReference type="Proteomes" id="UP000325577">
    <property type="component" value="Linkage Group LG11"/>
</dbReference>
<reference evidence="5 6" key="1">
    <citation type="submission" date="2019-09" db="EMBL/GenBank/DDBJ databases">
        <title>A chromosome-level genome assembly of the Chinese tupelo Nyssa sinensis.</title>
        <authorList>
            <person name="Yang X."/>
            <person name="Kang M."/>
            <person name="Yang Y."/>
            <person name="Xiong H."/>
            <person name="Wang M."/>
            <person name="Zhang Z."/>
            <person name="Wang Z."/>
            <person name="Wu H."/>
            <person name="Ma T."/>
            <person name="Liu J."/>
            <person name="Xi Z."/>
        </authorList>
    </citation>
    <scope>NUCLEOTIDE SEQUENCE [LARGE SCALE GENOMIC DNA]</scope>
    <source>
        <strain evidence="5">J267</strain>
        <tissue evidence="5">Leaf</tissue>
    </source>
</reference>
<evidence type="ECO:0000256" key="3">
    <source>
        <dbReference type="SAM" id="MobiDB-lite"/>
    </source>
</evidence>
<organism evidence="5 6">
    <name type="scientific">Nyssa sinensis</name>
    <dbReference type="NCBI Taxonomy" id="561372"/>
    <lineage>
        <taxon>Eukaryota</taxon>
        <taxon>Viridiplantae</taxon>
        <taxon>Streptophyta</taxon>
        <taxon>Embryophyta</taxon>
        <taxon>Tracheophyta</taxon>
        <taxon>Spermatophyta</taxon>
        <taxon>Magnoliopsida</taxon>
        <taxon>eudicotyledons</taxon>
        <taxon>Gunneridae</taxon>
        <taxon>Pentapetalae</taxon>
        <taxon>asterids</taxon>
        <taxon>Cornales</taxon>
        <taxon>Nyssaceae</taxon>
        <taxon>Nyssa</taxon>
    </lineage>
</organism>
<feature type="region of interest" description="Disordered" evidence="3">
    <location>
        <begin position="1"/>
        <end position="30"/>
    </location>
</feature>
<dbReference type="Gene3D" id="3.30.590.10">
    <property type="entry name" value="Glutamine synthetase/guanido kinase, catalytic domain"/>
    <property type="match status" value="1"/>
</dbReference>
<keyword evidence="6" id="KW-1185">Reference proteome</keyword>
<dbReference type="PANTHER" id="PTHR43785">
    <property type="entry name" value="GAMMA-GLUTAMYLPUTRESCINE SYNTHETASE"/>
    <property type="match status" value="1"/>
</dbReference>
<feature type="domain" description="GS catalytic" evidence="4">
    <location>
        <begin position="39"/>
        <end position="91"/>
    </location>
</feature>
<dbReference type="Pfam" id="PF00120">
    <property type="entry name" value="Gln-synt_C"/>
    <property type="match status" value="1"/>
</dbReference>
<evidence type="ECO:0000256" key="1">
    <source>
        <dbReference type="ARBA" id="ARBA00022598"/>
    </source>
</evidence>
<gene>
    <name evidence="5" type="ORF">F0562_021476</name>
</gene>
<evidence type="ECO:0000256" key="2">
    <source>
        <dbReference type="RuleBase" id="RU000384"/>
    </source>
</evidence>
<evidence type="ECO:0000313" key="5">
    <source>
        <dbReference type="EMBL" id="KAA8543029.1"/>
    </source>
</evidence>
<dbReference type="InterPro" id="IPR008146">
    <property type="entry name" value="Gln_synth_cat_dom"/>
</dbReference>